<protein>
    <submittedName>
        <fullName evidence="4">GGDEF domain-containing protein</fullName>
    </submittedName>
</protein>
<dbReference type="GO" id="GO:1902201">
    <property type="term" value="P:negative regulation of bacterial-type flagellum-dependent cell motility"/>
    <property type="evidence" value="ECO:0007669"/>
    <property type="project" value="TreeGrafter"/>
</dbReference>
<dbReference type="PROSITE" id="PS50887">
    <property type="entry name" value="GGDEF"/>
    <property type="match status" value="1"/>
</dbReference>
<keyword evidence="5" id="KW-1185">Reference proteome</keyword>
<dbReference type="Pfam" id="PF00990">
    <property type="entry name" value="GGDEF"/>
    <property type="match status" value="1"/>
</dbReference>
<dbReference type="InterPro" id="IPR050469">
    <property type="entry name" value="Diguanylate_Cyclase"/>
</dbReference>
<evidence type="ECO:0000256" key="1">
    <source>
        <dbReference type="SAM" id="MobiDB-lite"/>
    </source>
</evidence>
<dbReference type="SUPFAM" id="SSF55073">
    <property type="entry name" value="Nucleotide cyclase"/>
    <property type="match status" value="1"/>
</dbReference>
<dbReference type="SMART" id="SM00267">
    <property type="entry name" value="GGDEF"/>
    <property type="match status" value="1"/>
</dbReference>
<feature type="transmembrane region" description="Helical" evidence="2">
    <location>
        <begin position="63"/>
        <end position="86"/>
    </location>
</feature>
<sequence>MRPRSIEYRLIVHFCSSDRSAQFGYHVADRSRPLARCRSGVHGLIHRPAPVKSWPLWKVPKPLLTLIVLVITVAVGVSTATAFMMPIRGVDLLRFAILAACAWAAIELTRHIERKREFTRSSVTAYIDTKAVWSFAAVIVLPPVFASIMVVLTYGLAWLRVQPHNRTGLLYRWVFSCATVLCGTHAAVAVLALGMSGYPGAPGDASLAGLADLGVVTLAAVLRWGINTALVMVAIALANPTVHVRDLFSNFSEQLLEAGAMGLGLVAAAVVVGNPFVLPGIVIAMVALHRGLLVHQYQRASRFDAKTGLASAGWWHEFAEQTLAHARDHQLTMGLLIIDIDHFKRFNDTYGHTHGDRVLRAVAQEIIAEVRDQDACGRWGGEEFAVVLPDVGDSRNLRNVAERIRRRVQSVVVEPADHDGSATSSVTVSLGGAIYPSAGISGLDELLLSADTALYAAKNAGRNTVRLGGVEAPAAEPERRSLPQQAEPPSASA</sequence>
<proteinExistence type="predicted"/>
<comment type="caution">
    <text evidence="4">The sequence shown here is derived from an EMBL/GenBank/DDBJ whole genome shotgun (WGS) entry which is preliminary data.</text>
</comment>
<dbReference type="AlphaFoldDB" id="A0A4R5A6R3"/>
<name>A0A4R5A6R3_9ACTN</name>
<dbReference type="CDD" id="cd01949">
    <property type="entry name" value="GGDEF"/>
    <property type="match status" value="1"/>
</dbReference>
<evidence type="ECO:0000256" key="2">
    <source>
        <dbReference type="SAM" id="Phobius"/>
    </source>
</evidence>
<dbReference type="Proteomes" id="UP000295217">
    <property type="component" value="Unassembled WGS sequence"/>
</dbReference>
<dbReference type="EMBL" id="SMLB01000030">
    <property type="protein sequence ID" value="TDD67315.1"/>
    <property type="molecule type" value="Genomic_DNA"/>
</dbReference>
<evidence type="ECO:0000313" key="5">
    <source>
        <dbReference type="Proteomes" id="UP000295217"/>
    </source>
</evidence>
<evidence type="ECO:0000259" key="3">
    <source>
        <dbReference type="PROSITE" id="PS50887"/>
    </source>
</evidence>
<dbReference type="Gene3D" id="3.30.70.270">
    <property type="match status" value="1"/>
</dbReference>
<dbReference type="FunFam" id="3.30.70.270:FF:000001">
    <property type="entry name" value="Diguanylate cyclase domain protein"/>
    <property type="match status" value="1"/>
</dbReference>
<keyword evidence="2" id="KW-0812">Transmembrane</keyword>
<feature type="region of interest" description="Disordered" evidence="1">
    <location>
        <begin position="468"/>
        <end position="493"/>
    </location>
</feature>
<gene>
    <name evidence="4" type="ORF">E1262_19670</name>
</gene>
<evidence type="ECO:0000313" key="4">
    <source>
        <dbReference type="EMBL" id="TDD67315.1"/>
    </source>
</evidence>
<organism evidence="4 5">
    <name type="scientific">Jiangella aurantiaca</name>
    <dbReference type="NCBI Taxonomy" id="2530373"/>
    <lineage>
        <taxon>Bacteria</taxon>
        <taxon>Bacillati</taxon>
        <taxon>Actinomycetota</taxon>
        <taxon>Actinomycetes</taxon>
        <taxon>Jiangellales</taxon>
        <taxon>Jiangellaceae</taxon>
        <taxon>Jiangella</taxon>
    </lineage>
</organism>
<dbReference type="InterPro" id="IPR000160">
    <property type="entry name" value="GGDEF_dom"/>
</dbReference>
<feature type="transmembrane region" description="Helical" evidence="2">
    <location>
        <begin position="131"/>
        <end position="158"/>
    </location>
</feature>
<dbReference type="PANTHER" id="PTHR45138:SF9">
    <property type="entry name" value="DIGUANYLATE CYCLASE DGCM-RELATED"/>
    <property type="match status" value="1"/>
</dbReference>
<dbReference type="InterPro" id="IPR029787">
    <property type="entry name" value="Nucleotide_cyclase"/>
</dbReference>
<accession>A0A4R5A6R3</accession>
<dbReference type="InterPro" id="IPR043128">
    <property type="entry name" value="Rev_trsase/Diguanyl_cyclase"/>
</dbReference>
<feature type="domain" description="GGDEF" evidence="3">
    <location>
        <begin position="331"/>
        <end position="470"/>
    </location>
</feature>
<feature type="transmembrane region" description="Helical" evidence="2">
    <location>
        <begin position="258"/>
        <end position="288"/>
    </location>
</feature>
<keyword evidence="2" id="KW-0472">Membrane</keyword>
<dbReference type="NCBIfam" id="TIGR00254">
    <property type="entry name" value="GGDEF"/>
    <property type="match status" value="1"/>
</dbReference>
<reference evidence="4 5" key="1">
    <citation type="submission" date="2019-02" db="EMBL/GenBank/DDBJ databases">
        <title>Draft genome sequences of novel Actinobacteria.</title>
        <authorList>
            <person name="Sahin N."/>
            <person name="Ay H."/>
            <person name="Saygin H."/>
        </authorList>
    </citation>
    <scope>NUCLEOTIDE SEQUENCE [LARGE SCALE GENOMIC DNA]</scope>
    <source>
        <strain evidence="4 5">8K307</strain>
    </source>
</reference>
<dbReference type="OrthoDB" id="23692at2"/>
<feature type="transmembrane region" description="Helical" evidence="2">
    <location>
        <begin position="213"/>
        <end position="238"/>
    </location>
</feature>
<feature type="transmembrane region" description="Helical" evidence="2">
    <location>
        <begin position="170"/>
        <end position="193"/>
    </location>
</feature>
<dbReference type="GO" id="GO:0005886">
    <property type="term" value="C:plasma membrane"/>
    <property type="evidence" value="ECO:0007669"/>
    <property type="project" value="TreeGrafter"/>
</dbReference>
<keyword evidence="2" id="KW-1133">Transmembrane helix</keyword>
<dbReference type="PANTHER" id="PTHR45138">
    <property type="entry name" value="REGULATORY COMPONENTS OF SENSORY TRANSDUCTION SYSTEM"/>
    <property type="match status" value="1"/>
</dbReference>
<dbReference type="GO" id="GO:0043709">
    <property type="term" value="P:cell adhesion involved in single-species biofilm formation"/>
    <property type="evidence" value="ECO:0007669"/>
    <property type="project" value="TreeGrafter"/>
</dbReference>
<dbReference type="GO" id="GO:0052621">
    <property type="term" value="F:diguanylate cyclase activity"/>
    <property type="evidence" value="ECO:0007669"/>
    <property type="project" value="TreeGrafter"/>
</dbReference>